<evidence type="ECO:0000256" key="14">
    <source>
        <dbReference type="ARBA" id="ARBA00024479"/>
    </source>
</evidence>
<keyword evidence="8 18" id="KW-0812">Transmembrane</keyword>
<evidence type="ECO:0000256" key="19">
    <source>
        <dbReference type="SAM" id="MobiDB-lite"/>
    </source>
</evidence>
<evidence type="ECO:0000256" key="17">
    <source>
        <dbReference type="ARBA" id="ARBA00024631"/>
    </source>
</evidence>
<evidence type="ECO:0000256" key="12">
    <source>
        <dbReference type="ARBA" id="ARBA00023055"/>
    </source>
</evidence>
<feature type="transmembrane region" description="Helical" evidence="18">
    <location>
        <begin position="268"/>
        <end position="292"/>
    </location>
</feature>
<dbReference type="EMBL" id="MCGT01000016">
    <property type="protein sequence ID" value="ORX53145.1"/>
    <property type="molecule type" value="Genomic_DNA"/>
</dbReference>
<protein>
    <recommendedName>
        <fullName evidence="6 18">Autophagy-related protein 9</fullName>
    </recommendedName>
</protein>
<feature type="region of interest" description="Disordered" evidence="19">
    <location>
        <begin position="1"/>
        <end position="22"/>
    </location>
</feature>
<evidence type="ECO:0000256" key="1">
    <source>
        <dbReference type="ARBA" id="ARBA00004439"/>
    </source>
</evidence>
<comment type="catalytic activity">
    <reaction evidence="17">
        <text>a 1,2-diacyl-sn-glycero-3-phosphocholine(in) = a 1,2-diacyl-sn-glycero-3-phosphocholine(out)</text>
        <dbReference type="Rhea" id="RHEA:38571"/>
        <dbReference type="ChEBI" id="CHEBI:57643"/>
    </reaction>
</comment>
<evidence type="ECO:0000313" key="21">
    <source>
        <dbReference type="Proteomes" id="UP000242146"/>
    </source>
</evidence>
<gene>
    <name evidence="20" type="ORF">DM01DRAFT_261456</name>
</gene>
<dbReference type="STRING" id="101127.A0A1X2GHC6"/>
<dbReference type="GO" id="GO:0006869">
    <property type="term" value="P:lipid transport"/>
    <property type="evidence" value="ECO:0007669"/>
    <property type="project" value="UniProtKB-KW"/>
</dbReference>
<feature type="transmembrane region" description="Helical" evidence="18">
    <location>
        <begin position="109"/>
        <end position="130"/>
    </location>
</feature>
<dbReference type="GO" id="GO:0061709">
    <property type="term" value="P:reticulophagy"/>
    <property type="evidence" value="ECO:0007669"/>
    <property type="project" value="TreeGrafter"/>
</dbReference>
<dbReference type="AlphaFoldDB" id="A0A1X2GHC6"/>
<dbReference type="OrthoDB" id="2020634at2759"/>
<feature type="compositionally biased region" description="Polar residues" evidence="19">
    <location>
        <begin position="568"/>
        <end position="577"/>
    </location>
</feature>
<comment type="function">
    <text evidence="18">Phospholipid scramblase involved in autophagy. Cycles between the preautophagosomal structure/phagophore assembly site (PAS) and the cytoplasmic vesicle pool and supplies membrane for the growing autophagosome. Lipid scramblase activity plays a key role in preautophagosomal structure/phagophore assembly by distributing the phospholipids that arrive through ATG2 from the cytoplasmic to the luminal leaflet of the bilayer, thereby driving autophagosomal membrane expansion.</text>
</comment>
<comment type="similarity">
    <text evidence="5 18">Belongs to the ATG9 family.</text>
</comment>
<evidence type="ECO:0000256" key="16">
    <source>
        <dbReference type="ARBA" id="ARBA00024621"/>
    </source>
</evidence>
<dbReference type="PANTHER" id="PTHR13038">
    <property type="entry name" value="APG9 AUTOPHAGY 9"/>
    <property type="match status" value="1"/>
</dbReference>
<feature type="compositionally biased region" description="Polar residues" evidence="19">
    <location>
        <begin position="628"/>
        <end position="646"/>
    </location>
</feature>
<keyword evidence="11" id="KW-0333">Golgi apparatus</keyword>
<reference evidence="20 21" key="1">
    <citation type="submission" date="2016-07" db="EMBL/GenBank/DDBJ databases">
        <title>Pervasive Adenine N6-methylation of Active Genes in Fungi.</title>
        <authorList>
            <consortium name="DOE Joint Genome Institute"/>
            <person name="Mondo S.J."/>
            <person name="Dannebaum R.O."/>
            <person name="Kuo R.C."/>
            <person name="Labutti K."/>
            <person name="Haridas S."/>
            <person name="Kuo A."/>
            <person name="Salamov A."/>
            <person name="Ahrendt S.R."/>
            <person name="Lipzen A."/>
            <person name="Sullivan W."/>
            <person name="Andreopoulos W.B."/>
            <person name="Clum A."/>
            <person name="Lindquist E."/>
            <person name="Daum C."/>
            <person name="Ramamoorthy G.K."/>
            <person name="Gryganskyi A."/>
            <person name="Culley D."/>
            <person name="Magnuson J.K."/>
            <person name="James T.Y."/>
            <person name="O'Malley M.A."/>
            <person name="Stajich J.E."/>
            <person name="Spatafora J.W."/>
            <person name="Visel A."/>
            <person name="Grigoriev I.V."/>
        </authorList>
    </citation>
    <scope>NUCLEOTIDE SEQUENCE [LARGE SCALE GENOMIC DNA]</scope>
    <source>
        <strain evidence="20 21">NRRL 3301</strain>
    </source>
</reference>
<feature type="region of interest" description="Disordered" evidence="19">
    <location>
        <begin position="568"/>
        <end position="679"/>
    </location>
</feature>
<evidence type="ECO:0000256" key="3">
    <source>
        <dbReference type="ARBA" id="ARBA00004511"/>
    </source>
</evidence>
<feature type="transmembrane region" description="Helical" evidence="18">
    <location>
        <begin position="64"/>
        <end position="89"/>
    </location>
</feature>
<proteinExistence type="inferred from homology"/>
<sequence length="710" mass="81310">MAAAKLLGRPPSHNETPSSTRDHVSAIDRTMWRWANVENLDDFFQRVYMYYQGKGLYAILLGRFLNLVILGFVILFSTFLIGCVDYAAIPDHHALADVVVPQCYARLSPSTVLFLIMFVVWWAWQLLRFIRDIPALKEMHNFYNYLLKIPDSDIQTVSWQQVITQIMAIRETNPNTSRSSPIHLDAHAIASRIMRKENYLIALFNKDTLDITIPLPYLRHKYMFTRDLEWNLSFCVLSYVFDHHGQLRKRFLHAKNRPLLVAGLRRRFIFMALLNLTFAPFILVYLLVYFFFGYFEAFRKNPSEIGSRNYSPFAKWKFREFNELPHEFRARVSTSVPIANQYLDQFPKEKTALLARFVAFISGSFAAVLLLLTLYDAEAFVNFEITPSRTVFFYTGIFGAIFGVARGMIPDEHLVFEPESLLRQVMEHTHYFPNEWRGQLHTDSVRAQFCQLFDYKVSLFVQELASVFLTPIVLGFSLPQCADQVVDFFREFSIHVDGVGTVCSFAQFDFARHGNVRYGAPVKVSDDHYLSKGGKMEKSFLNFKANHPEWEPTDMTGSMYLTKMTAYQHTKHGQPSTRPAEHGQPHPPSTSSAENEDDLGSTRQSSTPLDQTPPPDFAFQRSHFVPTITPSSVEFSEPPTRTTLNQYGVPEGRVPSNLGDSFAKPKPSSLGQDPYASEEEDNLNSEAVHHVPGVIGILNQVYDLNNNPTM</sequence>
<evidence type="ECO:0000256" key="7">
    <source>
        <dbReference type="ARBA" id="ARBA00022448"/>
    </source>
</evidence>
<dbReference type="GO" id="GO:0030659">
    <property type="term" value="C:cytoplasmic vesicle membrane"/>
    <property type="evidence" value="ECO:0007669"/>
    <property type="project" value="UniProtKB-SubCell"/>
</dbReference>
<evidence type="ECO:0000313" key="20">
    <source>
        <dbReference type="EMBL" id="ORX53145.1"/>
    </source>
</evidence>
<comment type="subcellular location">
    <subcellularLocation>
        <location evidence="1">Cytoplasmic vesicle membrane</location>
        <topology evidence="1">Multi-pass membrane protein</topology>
    </subcellularLocation>
    <subcellularLocation>
        <location evidence="2">Endoplasmic reticulum membrane</location>
        <topology evidence="2">Multi-pass membrane protein</topology>
    </subcellularLocation>
    <subcellularLocation>
        <location evidence="4">Golgi apparatus membrane</location>
        <topology evidence="4">Multi-pass membrane protein</topology>
    </subcellularLocation>
    <subcellularLocation>
        <location evidence="3 18">Preautophagosomal structure membrane</location>
        <topology evidence="3 18">Multi-pass membrane protein</topology>
    </subcellularLocation>
</comment>
<dbReference type="Proteomes" id="UP000242146">
    <property type="component" value="Unassembled WGS sequence"/>
</dbReference>
<dbReference type="GO" id="GO:0000329">
    <property type="term" value="C:fungal-type vacuole membrane"/>
    <property type="evidence" value="ECO:0007669"/>
    <property type="project" value="EnsemblFungi"/>
</dbReference>
<comment type="caution">
    <text evidence="20">The sequence shown here is derived from an EMBL/GenBank/DDBJ whole genome shotgun (WGS) entry which is preliminary data.</text>
</comment>
<feature type="transmembrane region" description="Helical" evidence="18">
    <location>
        <begin position="391"/>
        <end position="409"/>
    </location>
</feature>
<evidence type="ECO:0000256" key="6">
    <source>
        <dbReference type="ARBA" id="ARBA00018074"/>
    </source>
</evidence>
<keyword evidence="7 18" id="KW-0813">Transport</keyword>
<evidence type="ECO:0000256" key="13">
    <source>
        <dbReference type="ARBA" id="ARBA00023136"/>
    </source>
</evidence>
<evidence type="ECO:0000256" key="2">
    <source>
        <dbReference type="ARBA" id="ARBA00004477"/>
    </source>
</evidence>
<comment type="catalytic activity">
    <reaction evidence="14">
        <text>a 1,2-diacyl-sn-glycero-3-phospho-L-serine(in) = a 1,2-diacyl-sn-glycero-3-phospho-L-serine(out)</text>
        <dbReference type="Rhea" id="RHEA:38663"/>
        <dbReference type="ChEBI" id="CHEBI:57262"/>
    </reaction>
</comment>
<evidence type="ECO:0000256" key="10">
    <source>
        <dbReference type="ARBA" id="ARBA00023006"/>
    </source>
</evidence>
<comment type="catalytic activity">
    <reaction evidence="16">
        <text>a 1,2-diacyl-sn-glycero-3-phospho-(1D-myo-inositol-3-phosphate)(in) = a 1,2-diacyl-sn-glycero-3-phospho-(1D-myo-inositol-3-phosphate)(out)</text>
        <dbReference type="Rhea" id="RHEA:67920"/>
        <dbReference type="ChEBI" id="CHEBI:58088"/>
    </reaction>
</comment>
<dbReference type="GO" id="GO:0005789">
    <property type="term" value="C:endoplasmic reticulum membrane"/>
    <property type="evidence" value="ECO:0007669"/>
    <property type="project" value="UniProtKB-SubCell"/>
</dbReference>
<dbReference type="GO" id="GO:0034497">
    <property type="term" value="P:protein localization to phagophore assembly site"/>
    <property type="evidence" value="ECO:0007669"/>
    <property type="project" value="TreeGrafter"/>
</dbReference>
<feature type="compositionally biased region" description="Polar residues" evidence="19">
    <location>
        <begin position="601"/>
        <end position="610"/>
    </location>
</feature>
<evidence type="ECO:0000256" key="4">
    <source>
        <dbReference type="ARBA" id="ARBA00004653"/>
    </source>
</evidence>
<evidence type="ECO:0000256" key="15">
    <source>
        <dbReference type="ARBA" id="ARBA00024615"/>
    </source>
</evidence>
<name>A0A1X2GHC6_9FUNG</name>
<keyword evidence="12 18" id="KW-0445">Lipid transport</keyword>
<evidence type="ECO:0000256" key="8">
    <source>
        <dbReference type="ARBA" id="ARBA00022692"/>
    </source>
</evidence>
<keyword evidence="13 18" id="KW-0472">Membrane</keyword>
<feature type="transmembrane region" description="Helical" evidence="18">
    <location>
        <begin position="353"/>
        <end position="375"/>
    </location>
</feature>
<evidence type="ECO:0000256" key="5">
    <source>
        <dbReference type="ARBA" id="ARBA00006185"/>
    </source>
</evidence>
<evidence type="ECO:0000256" key="11">
    <source>
        <dbReference type="ARBA" id="ARBA00023034"/>
    </source>
</evidence>
<accession>A0A1X2GHC6</accession>
<keyword evidence="21" id="KW-1185">Reference proteome</keyword>
<dbReference type="GO" id="GO:0000422">
    <property type="term" value="P:autophagy of mitochondrion"/>
    <property type="evidence" value="ECO:0007669"/>
    <property type="project" value="TreeGrafter"/>
</dbReference>
<evidence type="ECO:0000256" key="18">
    <source>
        <dbReference type="RuleBase" id="RU364027"/>
    </source>
</evidence>
<dbReference type="GO" id="GO:0034727">
    <property type="term" value="P:piecemeal microautophagy of the nucleus"/>
    <property type="evidence" value="ECO:0007669"/>
    <property type="project" value="TreeGrafter"/>
</dbReference>
<organism evidence="20 21">
    <name type="scientific">Hesseltinella vesiculosa</name>
    <dbReference type="NCBI Taxonomy" id="101127"/>
    <lineage>
        <taxon>Eukaryota</taxon>
        <taxon>Fungi</taxon>
        <taxon>Fungi incertae sedis</taxon>
        <taxon>Mucoromycota</taxon>
        <taxon>Mucoromycotina</taxon>
        <taxon>Mucoromycetes</taxon>
        <taxon>Mucorales</taxon>
        <taxon>Cunninghamellaceae</taxon>
        <taxon>Hesseltinella</taxon>
    </lineage>
</organism>
<dbReference type="GO" id="GO:0005776">
    <property type="term" value="C:autophagosome"/>
    <property type="evidence" value="ECO:0007669"/>
    <property type="project" value="TreeGrafter"/>
</dbReference>
<evidence type="ECO:0000256" key="9">
    <source>
        <dbReference type="ARBA" id="ARBA00022989"/>
    </source>
</evidence>
<comment type="catalytic activity">
    <reaction evidence="15">
        <text>a 1,2-diacyl-sn-glycero-3-phosphoethanolamine(in) = a 1,2-diacyl-sn-glycero-3-phosphoethanolamine(out)</text>
        <dbReference type="Rhea" id="RHEA:38895"/>
        <dbReference type="ChEBI" id="CHEBI:64612"/>
    </reaction>
</comment>
<dbReference type="GO" id="GO:0034045">
    <property type="term" value="C:phagophore assembly site membrane"/>
    <property type="evidence" value="ECO:0007669"/>
    <property type="project" value="UniProtKB-SubCell"/>
</dbReference>
<keyword evidence="9 18" id="KW-1133">Transmembrane helix</keyword>
<keyword evidence="10 18" id="KW-0072">Autophagy</keyword>
<dbReference type="Pfam" id="PF04109">
    <property type="entry name" value="ATG9"/>
    <property type="match status" value="1"/>
</dbReference>
<dbReference type="GO" id="GO:0000139">
    <property type="term" value="C:Golgi membrane"/>
    <property type="evidence" value="ECO:0007669"/>
    <property type="project" value="UniProtKB-SubCell"/>
</dbReference>
<dbReference type="PANTHER" id="PTHR13038:SF10">
    <property type="entry name" value="AUTOPHAGY-RELATED PROTEIN 9"/>
    <property type="match status" value="1"/>
</dbReference>
<dbReference type="InterPro" id="IPR007241">
    <property type="entry name" value="Autophagy-rel_prot_9"/>
</dbReference>